<keyword evidence="1" id="KW-0614">Plasmid</keyword>
<dbReference type="PATRIC" id="fig|158500.4.peg.1916"/>
<reference evidence="4" key="3">
    <citation type="journal article" date="2017" name="J. Biotechnol.">
        <title>Complete genome sequence of Novosphingobium resinovorum SA1, a versatile xenobiotic-degrading bacterium capable of utilizing sulfanilic acid.</title>
        <authorList>
            <person name="Hegedus B."/>
            <person name="Kos P.B."/>
            <person name="Balint B."/>
            <person name="Maroti G."/>
            <person name="Gan H.M."/>
            <person name="Perei K."/>
            <person name="Rakhely G."/>
        </authorList>
    </citation>
    <scope>NUCLEOTIDE SEQUENCE [LARGE SCALE GENOMIC DNA]</scope>
    <source>
        <strain evidence="4">SA1</strain>
    </source>
</reference>
<evidence type="ECO:0000313" key="1">
    <source>
        <dbReference type="EMBL" id="AOR78881.1"/>
    </source>
</evidence>
<evidence type="ECO:0000313" key="4">
    <source>
        <dbReference type="Proteomes" id="UP000094626"/>
    </source>
</evidence>
<reference evidence="1" key="2">
    <citation type="submission" date="2016-08" db="EMBL/GenBank/DDBJ databases">
        <authorList>
            <person name="Seilhamer J.J."/>
        </authorList>
    </citation>
    <scope>NUCLEOTIDE SEQUENCE [LARGE SCALE GENOMIC DNA]</scope>
    <source>
        <strain evidence="1">SA1</strain>
        <plasmid evidence="1">pSA1</plasmid>
    </source>
</reference>
<sequence length="169" mass="18017">MNPSIEDRLGSMIRAMEEVVLPELRGRKGLAEEQASLVLRHLHQLRAQAGLNTRYEDAEFRALATLAAELVAAANGGPVTTSAAHELRSAAMPATDDDALQAATVRTSAAIAALIAAAHVDGDTRFRTAVYRQVLGHGAATALRDRSWFAITRFEGPDTELPSMTAALT</sequence>
<reference evidence="2 3" key="1">
    <citation type="submission" date="2014-03" db="EMBL/GenBank/DDBJ databases">
        <title>Whole genome sequence of Novosphingobium resinovorum KF1.</title>
        <authorList>
            <person name="Gan H.M."/>
            <person name="Gan H.Y."/>
            <person name="Chew T.H."/>
            <person name="Savka M.A."/>
        </authorList>
    </citation>
    <scope>NUCLEOTIDE SEQUENCE [LARGE SCALE GENOMIC DNA]</scope>
    <source>
        <strain evidence="2 3">KF1</strain>
    </source>
</reference>
<keyword evidence="4" id="KW-1185">Reference proteome</keyword>
<geneLocation type="plasmid" evidence="1 4">
    <name>pSA1</name>
</geneLocation>
<dbReference type="Proteomes" id="UP000024329">
    <property type="component" value="Unassembled WGS sequence"/>
</dbReference>
<accession>A0A031K1Q2</accession>
<dbReference type="EMBL" id="CP017076">
    <property type="protein sequence ID" value="AOR78881.1"/>
    <property type="molecule type" value="Genomic_DNA"/>
</dbReference>
<name>A0A031K1Q2_9SPHN</name>
<proteinExistence type="predicted"/>
<dbReference type="EMBL" id="JFYZ01000005">
    <property type="protein sequence ID" value="EZP82948.1"/>
    <property type="molecule type" value="Genomic_DNA"/>
</dbReference>
<gene>
    <name evidence="1" type="ORF">BES08_18380</name>
    <name evidence="2" type="ORF">BV97_01872</name>
</gene>
<dbReference type="KEGG" id="nre:BES08_18380"/>
<dbReference type="AlphaFoldDB" id="A0A031K1Q2"/>
<dbReference type="RefSeq" id="WP_036525261.1">
    <property type="nucleotide sequence ID" value="NZ_CP017076.1"/>
</dbReference>
<evidence type="ECO:0000313" key="2">
    <source>
        <dbReference type="EMBL" id="EZP82948.1"/>
    </source>
</evidence>
<organism evidence="2 3">
    <name type="scientific">Novosphingobium resinovorum</name>
    <dbReference type="NCBI Taxonomy" id="158500"/>
    <lineage>
        <taxon>Bacteria</taxon>
        <taxon>Pseudomonadati</taxon>
        <taxon>Pseudomonadota</taxon>
        <taxon>Alphaproteobacteria</taxon>
        <taxon>Sphingomonadales</taxon>
        <taxon>Sphingomonadaceae</taxon>
        <taxon>Novosphingobium</taxon>
    </lineage>
</organism>
<dbReference type="Proteomes" id="UP000094626">
    <property type="component" value="Plasmid pSA1"/>
</dbReference>
<dbReference type="OrthoDB" id="4761345at2"/>
<evidence type="ECO:0000313" key="3">
    <source>
        <dbReference type="Proteomes" id="UP000024329"/>
    </source>
</evidence>
<protein>
    <submittedName>
        <fullName evidence="2">Uncharacterized protein</fullName>
    </submittedName>
</protein>